<sequence>MGGAHVSRLPGHKPRIKQGGAADSSLAAVLTSSDSVAPRGHHAVFYATQAHNGCEPGILFFEASVAKCDMEPVLLNSGTLHLPQVHQFLPPDDQVLVVDQFLKFVNSRYFESMNDGSSIANESNKTGPSRLLAHELVGKPLKLSPCEVPNHCHAPDRRTLYLFTTVQIYINIYVGVDKAIDRDDKVSEAEIGTVYGEEAILESTTPELRQAGILAHPAQPSFSTFIERPRYTYDEVSTICFHYEKAFDSVETNAILSALVDQSVDASYVRTLANCYDRCTTKIQLFYPLTIPIGKEVRQGDTIPKLFTAALQWIMKSLSWEESGIRVDGRFLSNLRFADYIVLFSRSANEAEAMLKGLDEAGNRALELSIFEKVGKSNFSKE</sequence>
<dbReference type="PANTHER" id="PTHR47027:SF29">
    <property type="entry name" value="C2H2-TYPE DOMAIN-CONTAINING PROTEIN"/>
    <property type="match status" value="1"/>
</dbReference>
<evidence type="ECO:0000313" key="2">
    <source>
        <dbReference type="EMBL" id="KAK6736332.1"/>
    </source>
</evidence>
<dbReference type="EMBL" id="JAVFWL010000002">
    <property type="protein sequence ID" value="KAK6736332.1"/>
    <property type="molecule type" value="Genomic_DNA"/>
</dbReference>
<name>A0ABR1CEY3_NECAM</name>
<keyword evidence="3" id="KW-1185">Reference proteome</keyword>
<dbReference type="Proteomes" id="UP001303046">
    <property type="component" value="Unassembled WGS sequence"/>
</dbReference>
<evidence type="ECO:0008006" key="4">
    <source>
        <dbReference type="Google" id="ProtNLM"/>
    </source>
</evidence>
<evidence type="ECO:0000256" key="1">
    <source>
        <dbReference type="SAM" id="MobiDB-lite"/>
    </source>
</evidence>
<feature type="region of interest" description="Disordered" evidence="1">
    <location>
        <begin position="1"/>
        <end position="20"/>
    </location>
</feature>
<organism evidence="2 3">
    <name type="scientific">Necator americanus</name>
    <name type="common">Human hookworm</name>
    <dbReference type="NCBI Taxonomy" id="51031"/>
    <lineage>
        <taxon>Eukaryota</taxon>
        <taxon>Metazoa</taxon>
        <taxon>Ecdysozoa</taxon>
        <taxon>Nematoda</taxon>
        <taxon>Chromadorea</taxon>
        <taxon>Rhabditida</taxon>
        <taxon>Rhabditina</taxon>
        <taxon>Rhabditomorpha</taxon>
        <taxon>Strongyloidea</taxon>
        <taxon>Ancylostomatidae</taxon>
        <taxon>Bunostominae</taxon>
        <taxon>Necator</taxon>
    </lineage>
</organism>
<comment type="caution">
    <text evidence="2">The sequence shown here is derived from an EMBL/GenBank/DDBJ whole genome shotgun (WGS) entry which is preliminary data.</text>
</comment>
<gene>
    <name evidence="2" type="primary">Necator_chrII.g6965</name>
    <name evidence="2" type="ORF">RB195_019172</name>
</gene>
<accession>A0ABR1CEY3</accession>
<dbReference type="PANTHER" id="PTHR47027">
    <property type="entry name" value="REVERSE TRANSCRIPTASE DOMAIN-CONTAINING PROTEIN"/>
    <property type="match status" value="1"/>
</dbReference>
<proteinExistence type="predicted"/>
<evidence type="ECO:0000313" key="3">
    <source>
        <dbReference type="Proteomes" id="UP001303046"/>
    </source>
</evidence>
<protein>
    <recommendedName>
        <fullName evidence="4">Reverse transcriptase domain-containing protein</fullName>
    </recommendedName>
</protein>
<reference evidence="2 3" key="1">
    <citation type="submission" date="2023-08" db="EMBL/GenBank/DDBJ databases">
        <title>A Necator americanus chromosomal reference genome.</title>
        <authorList>
            <person name="Ilik V."/>
            <person name="Petrzelkova K.J."/>
            <person name="Pardy F."/>
            <person name="Fuh T."/>
            <person name="Niatou-Singa F.S."/>
            <person name="Gouil Q."/>
            <person name="Baker L."/>
            <person name="Ritchie M.E."/>
            <person name="Jex A.R."/>
            <person name="Gazzola D."/>
            <person name="Li H."/>
            <person name="Toshio Fujiwara R."/>
            <person name="Zhan B."/>
            <person name="Aroian R.V."/>
            <person name="Pafco B."/>
            <person name="Schwarz E.M."/>
        </authorList>
    </citation>
    <scope>NUCLEOTIDE SEQUENCE [LARGE SCALE GENOMIC DNA]</scope>
    <source>
        <strain evidence="2 3">Aroian</strain>
        <tissue evidence="2">Whole animal</tissue>
    </source>
</reference>